<dbReference type="Proteomes" id="UP000277457">
    <property type="component" value="Unassembled WGS sequence"/>
</dbReference>
<organism evidence="1 2">
    <name type="scientific">Aerophobetes bacterium</name>
    <dbReference type="NCBI Taxonomy" id="2030807"/>
    <lineage>
        <taxon>Bacteria</taxon>
        <taxon>Candidatus Aerophobota</taxon>
    </lineage>
</organism>
<comment type="caution">
    <text evidence="1">The sequence shown here is derived from an EMBL/GenBank/DDBJ whole genome shotgun (WGS) entry which is preliminary data.</text>
</comment>
<name>A0A662D2I6_UNCAE</name>
<accession>A0A662D2I6</accession>
<protein>
    <recommendedName>
        <fullName evidence="3">LTD domain-containing protein</fullName>
    </recommendedName>
</protein>
<dbReference type="EMBL" id="QMPY01000030">
    <property type="protein sequence ID" value="RLE08348.1"/>
    <property type="molecule type" value="Genomic_DNA"/>
</dbReference>
<dbReference type="Gene3D" id="1.10.150.280">
    <property type="entry name" value="AF1531-like domain"/>
    <property type="match status" value="1"/>
</dbReference>
<dbReference type="AlphaFoldDB" id="A0A662D2I6"/>
<feature type="non-terminal residue" evidence="1">
    <location>
        <position position="1"/>
    </location>
</feature>
<sequence length="420" mass="47709">INEVMPHFTCSVVTAVGDVLKGGTRFLLDKTEETIIGKLKGKTKRGTSFAIDRAKEEVLRKEDSLIEKIEKTLRNYEIKNRKKGFFNIFKGKRAWAQEGEEKIKVDIEMEWIELFNPYNVPCSISKWRIETSLDKRKLSGRIPPYSYKVIFNTVIKIGEDIIGKELLGNYTDTIILKNDQGNIVDKVTYHNYNLPWNAFEKNDPRARNFASSLPGGSPGFRNWCWLPTIGEGRGENDYSSFYVKDGPFANIGEIGYIHTGEEWRTIKLQTGGDWRICDKITVFDSPGGIIKGRININTASEEVLESLPYLDSSLAKAIIMYNEKKGPFNEIGEIVEIPLLEKLGCNGIDDDEDGYIDEDDEKEAIFRSLSNLITVGSNCFTIVSQGRVLRAEQIVAEKKIKAIVDRGNPSLRVKYYQEVY</sequence>
<dbReference type="SUPFAM" id="SSF47781">
    <property type="entry name" value="RuvA domain 2-like"/>
    <property type="match status" value="1"/>
</dbReference>
<evidence type="ECO:0000313" key="1">
    <source>
        <dbReference type="EMBL" id="RLE08348.1"/>
    </source>
</evidence>
<dbReference type="InterPro" id="IPR010994">
    <property type="entry name" value="RuvA_2-like"/>
</dbReference>
<proteinExistence type="predicted"/>
<evidence type="ECO:0000313" key="2">
    <source>
        <dbReference type="Proteomes" id="UP000277457"/>
    </source>
</evidence>
<dbReference type="Pfam" id="PF12836">
    <property type="entry name" value="HHH_3"/>
    <property type="match status" value="1"/>
</dbReference>
<gene>
    <name evidence="1" type="ORF">DRZ78_01225</name>
</gene>
<evidence type="ECO:0008006" key="3">
    <source>
        <dbReference type="Google" id="ProtNLM"/>
    </source>
</evidence>
<reference evidence="1 2" key="1">
    <citation type="submission" date="2018-06" db="EMBL/GenBank/DDBJ databases">
        <title>Extensive metabolic versatility and redundancy in microbially diverse, dynamic hydrothermal sediments.</title>
        <authorList>
            <person name="Dombrowski N."/>
            <person name="Teske A."/>
            <person name="Baker B.J."/>
        </authorList>
    </citation>
    <scope>NUCLEOTIDE SEQUENCE [LARGE SCALE GENOMIC DNA]</scope>
    <source>
        <strain evidence="1">B7_G13</strain>
    </source>
</reference>